<dbReference type="EMBL" id="KZ825560">
    <property type="protein sequence ID" value="PYI27897.1"/>
    <property type="molecule type" value="Genomic_DNA"/>
</dbReference>
<evidence type="ECO:0000313" key="1">
    <source>
        <dbReference type="EMBL" id="PYI27897.1"/>
    </source>
</evidence>
<proteinExistence type="predicted"/>
<dbReference type="Proteomes" id="UP000248817">
    <property type="component" value="Unassembled WGS sequence"/>
</dbReference>
<gene>
    <name evidence="1" type="ORF">BP00DRAFT_449881</name>
</gene>
<keyword evidence="2" id="KW-1185">Reference proteome</keyword>
<protein>
    <submittedName>
        <fullName evidence="1">Uncharacterized protein</fullName>
    </submittedName>
</protein>
<reference evidence="1 2" key="1">
    <citation type="submission" date="2018-02" db="EMBL/GenBank/DDBJ databases">
        <title>The genomes of Aspergillus section Nigri reveals drivers in fungal speciation.</title>
        <authorList>
            <consortium name="DOE Joint Genome Institute"/>
            <person name="Vesth T.C."/>
            <person name="Nybo J."/>
            <person name="Theobald S."/>
            <person name="Brandl J."/>
            <person name="Frisvad J.C."/>
            <person name="Nielsen K.F."/>
            <person name="Lyhne E.K."/>
            <person name="Kogle M.E."/>
            <person name="Kuo A."/>
            <person name="Riley R."/>
            <person name="Clum A."/>
            <person name="Nolan M."/>
            <person name="Lipzen A."/>
            <person name="Salamov A."/>
            <person name="Henrissat B."/>
            <person name="Wiebenga A."/>
            <person name="De vries R.P."/>
            <person name="Grigoriev I.V."/>
            <person name="Mortensen U.H."/>
            <person name="Andersen M.R."/>
            <person name="Baker S.E."/>
        </authorList>
    </citation>
    <scope>NUCLEOTIDE SEQUENCE [LARGE SCALE GENOMIC DNA]</scope>
    <source>
        <strain evidence="1 2">CBS 114.80</strain>
    </source>
</reference>
<name>A0A2V5IV62_9EURO</name>
<organism evidence="1 2">
    <name type="scientific">Aspergillus indologenus CBS 114.80</name>
    <dbReference type="NCBI Taxonomy" id="1450541"/>
    <lineage>
        <taxon>Eukaryota</taxon>
        <taxon>Fungi</taxon>
        <taxon>Dikarya</taxon>
        <taxon>Ascomycota</taxon>
        <taxon>Pezizomycotina</taxon>
        <taxon>Eurotiomycetes</taxon>
        <taxon>Eurotiomycetidae</taxon>
        <taxon>Eurotiales</taxon>
        <taxon>Aspergillaceae</taxon>
        <taxon>Aspergillus</taxon>
        <taxon>Aspergillus subgen. Circumdati</taxon>
    </lineage>
</organism>
<sequence>MATTGTPPVHSTIDGVMFTLTRQQHPNPQGVVIDHVHLEREGLGAGGHWVSLAGRLLQQHWRRHPLGRGERRSGAAVICGGRVRLFTDEPTFRQPVALPFYHLNEAEWPAVDGMAPPLPVLLAFQEHLMKPGTGLTEERL</sequence>
<accession>A0A2V5IV62</accession>
<dbReference type="AlphaFoldDB" id="A0A2V5IV62"/>
<evidence type="ECO:0000313" key="2">
    <source>
        <dbReference type="Proteomes" id="UP000248817"/>
    </source>
</evidence>